<name>A0A6F8ZGE7_9FIRM</name>
<evidence type="ECO:0000313" key="10">
    <source>
        <dbReference type="Proteomes" id="UP000503399"/>
    </source>
</evidence>
<evidence type="ECO:0000256" key="8">
    <source>
        <dbReference type="SAM" id="Phobius"/>
    </source>
</evidence>
<evidence type="ECO:0008006" key="11">
    <source>
        <dbReference type="Google" id="ProtNLM"/>
    </source>
</evidence>
<evidence type="ECO:0000256" key="4">
    <source>
        <dbReference type="ARBA" id="ARBA00022475"/>
    </source>
</evidence>
<feature type="transmembrane region" description="Helical" evidence="8">
    <location>
        <begin position="75"/>
        <end position="99"/>
    </location>
</feature>
<evidence type="ECO:0000256" key="1">
    <source>
        <dbReference type="ARBA" id="ARBA00004651"/>
    </source>
</evidence>
<dbReference type="KEGG" id="hfv:R50_1564"/>
<feature type="transmembrane region" description="Helical" evidence="8">
    <location>
        <begin position="21"/>
        <end position="39"/>
    </location>
</feature>
<feature type="transmembrane region" description="Helical" evidence="8">
    <location>
        <begin position="280"/>
        <end position="299"/>
    </location>
</feature>
<keyword evidence="3" id="KW-0813">Transport</keyword>
<keyword evidence="7 8" id="KW-0472">Membrane</keyword>
<dbReference type="EMBL" id="LR778114">
    <property type="protein sequence ID" value="CAB1129065.1"/>
    <property type="molecule type" value="Genomic_DNA"/>
</dbReference>
<protein>
    <recommendedName>
        <fullName evidence="11">AI-2E family transporter</fullName>
    </recommendedName>
</protein>
<keyword evidence="5 8" id="KW-0812">Transmembrane</keyword>
<feature type="transmembrane region" description="Helical" evidence="8">
    <location>
        <begin position="220"/>
        <end position="241"/>
    </location>
</feature>
<keyword evidence="6 8" id="KW-1133">Transmembrane helix</keyword>
<dbReference type="AlphaFoldDB" id="A0A6F8ZGE7"/>
<keyword evidence="4" id="KW-1003">Cell membrane</keyword>
<evidence type="ECO:0000256" key="7">
    <source>
        <dbReference type="ARBA" id="ARBA00023136"/>
    </source>
</evidence>
<dbReference type="Pfam" id="PF01594">
    <property type="entry name" value="AI-2E_transport"/>
    <property type="match status" value="1"/>
</dbReference>
<comment type="subcellular location">
    <subcellularLocation>
        <location evidence="1">Cell membrane</location>
        <topology evidence="1">Multi-pass membrane protein</topology>
    </subcellularLocation>
</comment>
<organism evidence="9 10">
    <name type="scientific">Candidatus Hydrogenisulfobacillus filiaventi</name>
    <dbReference type="NCBI Taxonomy" id="2707344"/>
    <lineage>
        <taxon>Bacteria</taxon>
        <taxon>Bacillati</taxon>
        <taxon>Bacillota</taxon>
        <taxon>Clostridia</taxon>
        <taxon>Eubacteriales</taxon>
        <taxon>Clostridiales Family XVII. Incertae Sedis</taxon>
        <taxon>Candidatus Hydrogenisulfobacillus</taxon>
    </lineage>
</organism>
<reference evidence="9 10" key="1">
    <citation type="submission" date="2020-02" db="EMBL/GenBank/DDBJ databases">
        <authorList>
            <person name="Hogendoorn C."/>
        </authorList>
    </citation>
    <scope>NUCLEOTIDE SEQUENCE [LARGE SCALE GENOMIC DNA]</scope>
    <source>
        <strain evidence="9">R501</strain>
    </source>
</reference>
<evidence type="ECO:0000256" key="5">
    <source>
        <dbReference type="ARBA" id="ARBA00022692"/>
    </source>
</evidence>
<proteinExistence type="inferred from homology"/>
<dbReference type="Proteomes" id="UP000503399">
    <property type="component" value="Chromosome"/>
</dbReference>
<feature type="transmembrane region" description="Helical" evidence="8">
    <location>
        <begin position="248"/>
        <end position="274"/>
    </location>
</feature>
<accession>A0A6F8ZGE7</accession>
<keyword evidence="10" id="KW-1185">Reference proteome</keyword>
<sequence length="370" mass="39546">MQSLPGSQRGLAERVRLWRDLTIVILGGVGIVWVLAWLVGHVASIVLILLLALLLETLLGPLVDRLSRVWRRPWAVLAVIVGAALVVFAGGGLVVAALVEESVSLVQRLPATVHLVSGLFARWTAWAARFGVHISVAAIESHLLARAGQISSIVLTRGVAVFTHLVGAVTDSVIILFITIYLLLDAERIHVGLFRLIPEPARESALAVEHTLARVVGGYIRAQLLLSVLVGSGFGFGSWLIGLPYPFIIGAVAAFFELIPLLGPVLGALLPLLLAAFGHPLVQVPEVLILLLVVHLLESQILGPRLLRSQVGLHPILSVLALMIGAHLGGLWGAVFAVPTAGIVVAAWIAAVRLWQEKVVLPSQRRRPLP</sequence>
<evidence type="ECO:0000313" key="9">
    <source>
        <dbReference type="EMBL" id="CAB1129065.1"/>
    </source>
</evidence>
<evidence type="ECO:0000256" key="2">
    <source>
        <dbReference type="ARBA" id="ARBA00009773"/>
    </source>
</evidence>
<dbReference type="PANTHER" id="PTHR21716:SF53">
    <property type="entry name" value="PERMEASE PERM-RELATED"/>
    <property type="match status" value="1"/>
</dbReference>
<dbReference type="InterPro" id="IPR002549">
    <property type="entry name" value="AI-2E-like"/>
</dbReference>
<evidence type="ECO:0000256" key="6">
    <source>
        <dbReference type="ARBA" id="ARBA00022989"/>
    </source>
</evidence>
<dbReference type="GO" id="GO:0005886">
    <property type="term" value="C:plasma membrane"/>
    <property type="evidence" value="ECO:0007669"/>
    <property type="project" value="UniProtKB-SubCell"/>
</dbReference>
<feature type="transmembrane region" description="Helical" evidence="8">
    <location>
        <begin position="159"/>
        <end position="184"/>
    </location>
</feature>
<gene>
    <name evidence="9" type="ORF">R50_1564</name>
</gene>
<dbReference type="PANTHER" id="PTHR21716">
    <property type="entry name" value="TRANSMEMBRANE PROTEIN"/>
    <property type="match status" value="1"/>
</dbReference>
<comment type="similarity">
    <text evidence="2">Belongs to the autoinducer-2 exporter (AI-2E) (TC 2.A.86) family.</text>
</comment>
<feature type="transmembrane region" description="Helical" evidence="8">
    <location>
        <begin position="45"/>
        <end position="63"/>
    </location>
</feature>
<feature type="transmembrane region" description="Helical" evidence="8">
    <location>
        <begin position="334"/>
        <end position="355"/>
    </location>
</feature>
<evidence type="ECO:0000256" key="3">
    <source>
        <dbReference type="ARBA" id="ARBA00022448"/>
    </source>
</evidence>